<accession>A0A4R2BGQ4</accession>
<name>A0A4R2BGQ4_9BACI</name>
<dbReference type="SUPFAM" id="SSF53474">
    <property type="entry name" value="alpha/beta-Hydrolases"/>
    <property type="match status" value="1"/>
</dbReference>
<dbReference type="EMBL" id="SLVV01000004">
    <property type="protein sequence ID" value="TCN26237.1"/>
    <property type="molecule type" value="Genomic_DNA"/>
</dbReference>
<dbReference type="PRINTS" id="PR00111">
    <property type="entry name" value="ABHYDROLASE"/>
</dbReference>
<dbReference type="GO" id="GO:0016020">
    <property type="term" value="C:membrane"/>
    <property type="evidence" value="ECO:0007669"/>
    <property type="project" value="TreeGrafter"/>
</dbReference>
<dbReference type="Pfam" id="PF00561">
    <property type="entry name" value="Abhydrolase_1"/>
    <property type="match status" value="1"/>
</dbReference>
<sequence length="292" mass="33326">MGKKTIYKSSEGKRLITQHYENYLKSLEFDIERFYVETSFGKTHVLAAGPKAGKPIFILQGGNCINPMTLSWFLPIIEHYRIYAPDTIGHPGFSDDNRISAKDKSFAQWINELMDHFNIEHCSFIGPSYGGGIILRLASFMPEKIDCAVLVSPAGITLGSKMRMMKEILLPLLLFNRTSSQKYLDKITGNMSNNTMKEIDKRIIGDVFKYIRLEQDMPKLTKREELAHYTAPTMVIAGEKDLFFPENRVRNVAKEVIPNLAAFKAYDMGHFPSETHLVEINREIINFLKGSY</sequence>
<protein>
    <submittedName>
        <fullName evidence="2">Pimeloyl-ACP methyl ester carboxylesterase</fullName>
    </submittedName>
</protein>
<evidence type="ECO:0000313" key="3">
    <source>
        <dbReference type="Proteomes" id="UP000295689"/>
    </source>
</evidence>
<organism evidence="2 3">
    <name type="scientific">Mesobacillus foraminis</name>
    <dbReference type="NCBI Taxonomy" id="279826"/>
    <lineage>
        <taxon>Bacteria</taxon>
        <taxon>Bacillati</taxon>
        <taxon>Bacillota</taxon>
        <taxon>Bacilli</taxon>
        <taxon>Bacillales</taxon>
        <taxon>Bacillaceae</taxon>
        <taxon>Mesobacillus</taxon>
    </lineage>
</organism>
<dbReference type="InterPro" id="IPR029058">
    <property type="entry name" value="AB_hydrolase_fold"/>
</dbReference>
<dbReference type="AlphaFoldDB" id="A0A4R2BGQ4"/>
<evidence type="ECO:0000259" key="1">
    <source>
        <dbReference type="Pfam" id="PF00561"/>
    </source>
</evidence>
<dbReference type="PANTHER" id="PTHR43798">
    <property type="entry name" value="MONOACYLGLYCEROL LIPASE"/>
    <property type="match status" value="1"/>
</dbReference>
<reference evidence="2 3" key="1">
    <citation type="journal article" date="2015" name="Stand. Genomic Sci.">
        <title>Genomic Encyclopedia of Bacterial and Archaeal Type Strains, Phase III: the genomes of soil and plant-associated and newly described type strains.</title>
        <authorList>
            <person name="Whitman W.B."/>
            <person name="Woyke T."/>
            <person name="Klenk H.P."/>
            <person name="Zhou Y."/>
            <person name="Lilburn T.G."/>
            <person name="Beck B.J."/>
            <person name="De Vos P."/>
            <person name="Vandamme P."/>
            <person name="Eisen J.A."/>
            <person name="Garrity G."/>
            <person name="Hugenholtz P."/>
            <person name="Kyrpides N.C."/>
        </authorList>
    </citation>
    <scope>NUCLEOTIDE SEQUENCE [LARGE SCALE GENOMIC DNA]</scope>
    <source>
        <strain evidence="2 3">CV53</strain>
    </source>
</reference>
<dbReference type="InterPro" id="IPR000073">
    <property type="entry name" value="AB_hydrolase_1"/>
</dbReference>
<dbReference type="InterPro" id="IPR050266">
    <property type="entry name" value="AB_hydrolase_sf"/>
</dbReference>
<dbReference type="PANTHER" id="PTHR43798:SF33">
    <property type="entry name" value="HYDROLASE, PUTATIVE (AFU_ORTHOLOGUE AFUA_2G14860)-RELATED"/>
    <property type="match status" value="1"/>
</dbReference>
<dbReference type="Gene3D" id="3.40.50.1820">
    <property type="entry name" value="alpha/beta hydrolase"/>
    <property type="match status" value="1"/>
</dbReference>
<gene>
    <name evidence="2" type="ORF">EV146_104347</name>
</gene>
<keyword evidence="3" id="KW-1185">Reference proteome</keyword>
<feature type="domain" description="AB hydrolase-1" evidence="1">
    <location>
        <begin position="79"/>
        <end position="276"/>
    </location>
</feature>
<comment type="caution">
    <text evidence="2">The sequence shown here is derived from an EMBL/GenBank/DDBJ whole genome shotgun (WGS) entry which is preliminary data.</text>
</comment>
<proteinExistence type="predicted"/>
<evidence type="ECO:0000313" key="2">
    <source>
        <dbReference type="EMBL" id="TCN26237.1"/>
    </source>
</evidence>
<dbReference type="Proteomes" id="UP000295689">
    <property type="component" value="Unassembled WGS sequence"/>
</dbReference>